<comment type="pathway">
    <text evidence="6">Amino-acid biosynthesis; L-arginine biosynthesis; L-ornithine and N-acetyl-L-glutamate from L-glutamate and N(2)-acetyl-L-ornithine (cyclic): step 1/1.</text>
</comment>
<dbReference type="Proteomes" id="UP001575181">
    <property type="component" value="Unassembled WGS sequence"/>
</dbReference>
<feature type="binding site" evidence="6">
    <location>
        <position position="181"/>
    </location>
    <ligand>
        <name>substrate</name>
    </ligand>
</feature>
<organism evidence="7 8">
    <name type="scientific">Thiohalorhabdus methylotrophus</name>
    <dbReference type="NCBI Taxonomy" id="3242694"/>
    <lineage>
        <taxon>Bacteria</taxon>
        <taxon>Pseudomonadati</taxon>
        <taxon>Pseudomonadota</taxon>
        <taxon>Gammaproteobacteria</taxon>
        <taxon>Thiohalorhabdales</taxon>
        <taxon>Thiohalorhabdaceae</taxon>
        <taxon>Thiohalorhabdus</taxon>
    </lineage>
</organism>
<evidence type="ECO:0000256" key="6">
    <source>
        <dbReference type="HAMAP-Rule" id="MF_01106"/>
    </source>
</evidence>
<gene>
    <name evidence="6 7" type="primary">argJ</name>
    <name evidence="7" type="ORF">ACERLL_11265</name>
</gene>
<feature type="binding site" evidence="6">
    <location>
        <position position="408"/>
    </location>
    <ligand>
        <name>substrate</name>
    </ligand>
</feature>
<dbReference type="EC" id="2.3.1.1" evidence="6"/>
<dbReference type="NCBIfam" id="NF003802">
    <property type="entry name" value="PRK05388.1"/>
    <property type="match status" value="1"/>
</dbReference>
<evidence type="ECO:0000313" key="8">
    <source>
        <dbReference type="Proteomes" id="UP001575181"/>
    </source>
</evidence>
<dbReference type="CDD" id="cd02152">
    <property type="entry name" value="OAT"/>
    <property type="match status" value="1"/>
</dbReference>
<dbReference type="EC" id="2.3.1.35" evidence="6"/>
<comment type="similarity">
    <text evidence="1 6">Belongs to the ArgJ family.</text>
</comment>
<comment type="caution">
    <text evidence="7">The sequence shown here is derived from an EMBL/GenBank/DDBJ whole genome shotgun (WGS) entry which is preliminary data.</text>
</comment>
<evidence type="ECO:0000313" key="7">
    <source>
        <dbReference type="EMBL" id="MFA9461405.1"/>
    </source>
</evidence>
<evidence type="ECO:0000256" key="5">
    <source>
        <dbReference type="ARBA" id="ARBA00023315"/>
    </source>
</evidence>
<keyword evidence="6" id="KW-0055">Arginine biosynthesis</keyword>
<feature type="chain" id="PRO_5044940913" description="Arginine biosynthesis bifunctional protein ArgJ alpha chain" evidence="6">
    <location>
        <begin position="1"/>
        <end position="191"/>
    </location>
</feature>
<comment type="catalytic activity">
    <reaction evidence="6">
        <text>N(2)-acetyl-L-ornithine + L-glutamate = N-acetyl-L-glutamate + L-ornithine</text>
        <dbReference type="Rhea" id="RHEA:15349"/>
        <dbReference type="ChEBI" id="CHEBI:29985"/>
        <dbReference type="ChEBI" id="CHEBI:44337"/>
        <dbReference type="ChEBI" id="CHEBI:46911"/>
        <dbReference type="ChEBI" id="CHEBI:57805"/>
        <dbReference type="EC" id="2.3.1.35"/>
    </reaction>
</comment>
<feature type="site" description="Involved in the stabilization of negative charge on the oxyanion by the formation of the oxyanion hole" evidence="6">
    <location>
        <position position="116"/>
    </location>
</feature>
<dbReference type="Gene3D" id="3.60.70.12">
    <property type="entry name" value="L-amino peptidase D-ALA esterase/amidase"/>
    <property type="match status" value="1"/>
</dbReference>
<reference evidence="7 8" key="1">
    <citation type="submission" date="2024-08" db="EMBL/GenBank/DDBJ databases">
        <title>Whole-genome sequencing of halo(alkali)philic microorganisms from hypersaline lakes.</title>
        <authorList>
            <person name="Sorokin D.Y."/>
            <person name="Merkel A.Y."/>
            <person name="Messina E."/>
            <person name="Yakimov M."/>
        </authorList>
    </citation>
    <scope>NUCLEOTIDE SEQUENCE [LARGE SCALE GENOMIC DNA]</scope>
    <source>
        <strain evidence="7 8">Cl-TMA</strain>
    </source>
</reference>
<keyword evidence="3 6" id="KW-0808">Transferase</keyword>
<keyword evidence="8" id="KW-1185">Reference proteome</keyword>
<comment type="catalytic activity">
    <reaction evidence="6">
        <text>L-glutamate + acetyl-CoA = N-acetyl-L-glutamate + CoA + H(+)</text>
        <dbReference type="Rhea" id="RHEA:24292"/>
        <dbReference type="ChEBI" id="CHEBI:15378"/>
        <dbReference type="ChEBI" id="CHEBI:29985"/>
        <dbReference type="ChEBI" id="CHEBI:44337"/>
        <dbReference type="ChEBI" id="CHEBI:57287"/>
        <dbReference type="ChEBI" id="CHEBI:57288"/>
        <dbReference type="EC" id="2.3.1.1"/>
    </reaction>
</comment>
<protein>
    <recommendedName>
        <fullName evidence="6">Arginine biosynthesis bifunctional protein ArgJ</fullName>
    </recommendedName>
    <domain>
        <recommendedName>
            <fullName evidence="6">Glutamate N-acetyltransferase</fullName>
            <ecNumber evidence="6">2.3.1.35</ecNumber>
        </recommendedName>
        <alternativeName>
            <fullName evidence="6">Ornithine acetyltransferase</fullName>
            <shortName evidence="6">OATase</shortName>
        </alternativeName>
        <alternativeName>
            <fullName evidence="6">Ornithine transacetylase</fullName>
        </alternativeName>
    </domain>
    <domain>
        <recommendedName>
            <fullName evidence="6">Amino-acid acetyltransferase</fullName>
            <ecNumber evidence="6">2.3.1.1</ecNumber>
        </recommendedName>
        <alternativeName>
            <fullName evidence="6">N-acetylglutamate synthase</fullName>
            <shortName evidence="6">AGSase</shortName>
        </alternativeName>
    </domain>
    <component>
        <recommendedName>
            <fullName evidence="6">Arginine biosynthesis bifunctional protein ArgJ alpha chain</fullName>
        </recommendedName>
    </component>
    <component>
        <recommendedName>
            <fullName evidence="6">Arginine biosynthesis bifunctional protein ArgJ beta chain</fullName>
        </recommendedName>
    </component>
</protein>
<name>A0ABV4TZ88_9GAMM</name>
<dbReference type="GO" id="GO:0004358">
    <property type="term" value="F:L-glutamate N-acetyltransferase activity, acting on acetyl-L-ornithine as donor"/>
    <property type="evidence" value="ECO:0007669"/>
    <property type="project" value="UniProtKB-EC"/>
</dbReference>
<feature type="binding site" evidence="6">
    <location>
        <position position="155"/>
    </location>
    <ligand>
        <name>substrate</name>
    </ligand>
</feature>
<dbReference type="HAMAP" id="MF_01106">
    <property type="entry name" value="ArgJ"/>
    <property type="match status" value="1"/>
</dbReference>
<dbReference type="InterPro" id="IPR002813">
    <property type="entry name" value="Arg_biosynth_ArgJ"/>
</dbReference>
<dbReference type="NCBIfam" id="TIGR00120">
    <property type="entry name" value="ArgJ"/>
    <property type="match status" value="1"/>
</dbReference>
<proteinExistence type="inferred from homology"/>
<comment type="pathway">
    <text evidence="6">Amino-acid biosynthesis; L-arginine biosynthesis; N(2)-acetyl-L-ornithine from L-glutamate: step 1/4.</text>
</comment>
<comment type="function">
    <text evidence="6">Catalyzes two activities which are involved in the cyclic version of arginine biosynthesis: the synthesis of N-acetylglutamate from glutamate and acetyl-CoA as the acetyl donor, and of ornithine by transacetylation between N(2)-acetylornithine and glutamate.</text>
</comment>
<dbReference type="InterPro" id="IPR042195">
    <property type="entry name" value="ArgJ_beta_C"/>
</dbReference>
<dbReference type="EMBL" id="JBGUAW010000007">
    <property type="protein sequence ID" value="MFA9461405.1"/>
    <property type="molecule type" value="Genomic_DNA"/>
</dbReference>
<dbReference type="Pfam" id="PF01960">
    <property type="entry name" value="ArgJ"/>
    <property type="match status" value="1"/>
</dbReference>
<sequence>MAVGADHRPALAPVPGVRLGTGAGGFKYTDHEDLVVMALAPGSRTAAVFTRNRLRAAPVLVAEEHLRAAAPRALVINSGNANASTGDAGMEVARESCRLAAELLEVEADAVLPFSTGVIGDPLPLAPFERALPVCGDRLREEPEAWWDAAAAIGTTDTRLKGASRTVTVDGTSVHVTGIAKGSGMIHPNMATMLAFVATDAPVQDVPLEAMLRKAVGESFNRISVDGDTSTNDALTLSATGQAGIAPIADVTDPRFGTVAEAVEAVCKDLALAIVRDGEGATKLLTVQVTGGADTAEAEAIASRIGCSPLVKTAAYATDPNWGRILMAAGAAAPEELDWSGVTLHIGEVCVVRGGVRAPDYTEEAGEAAMAPEEVTLHLDLGRGAGRAHLWTCDLSHEYVTINAEYRT</sequence>
<keyword evidence="4 6" id="KW-0068">Autocatalytic cleavage</keyword>
<accession>A0ABV4TZ88</accession>
<keyword evidence="6" id="KW-0028">Amino-acid biosynthesis</keyword>
<keyword evidence="5 6" id="KW-0012">Acyltransferase</keyword>
<comment type="subcellular location">
    <subcellularLocation>
        <location evidence="6">Cytoplasm</location>
    </subcellularLocation>
</comment>
<evidence type="ECO:0000256" key="1">
    <source>
        <dbReference type="ARBA" id="ARBA00006774"/>
    </source>
</evidence>
<keyword evidence="6" id="KW-0963">Cytoplasm</keyword>
<dbReference type="PANTHER" id="PTHR23100">
    <property type="entry name" value="ARGININE BIOSYNTHESIS BIFUNCTIONAL PROTEIN ARGJ"/>
    <property type="match status" value="1"/>
</dbReference>
<feature type="site" description="Involved in the stabilization of negative charge on the oxyanion by the formation of the oxyanion hole" evidence="6">
    <location>
        <position position="117"/>
    </location>
</feature>
<feature type="binding site" evidence="6">
    <location>
        <position position="192"/>
    </location>
    <ligand>
        <name>substrate</name>
    </ligand>
</feature>
<feature type="site" description="Cleavage; by autolysis" evidence="6">
    <location>
        <begin position="191"/>
        <end position="192"/>
    </location>
</feature>
<comment type="subunit">
    <text evidence="2 6">Heterotetramer of two alpha and two beta chains.</text>
</comment>
<dbReference type="PANTHER" id="PTHR23100:SF0">
    <property type="entry name" value="ARGININE BIOSYNTHESIS BIFUNCTIONAL PROTEIN ARGJ, MITOCHONDRIAL"/>
    <property type="match status" value="1"/>
</dbReference>
<dbReference type="InterPro" id="IPR016117">
    <property type="entry name" value="ArgJ-like_dom_sf"/>
</dbReference>
<dbReference type="SUPFAM" id="SSF56266">
    <property type="entry name" value="DmpA/ArgJ-like"/>
    <property type="match status" value="1"/>
</dbReference>
<feature type="chain" id="PRO_5044940912" description="Arginine biosynthesis bifunctional protein ArgJ beta chain" evidence="6">
    <location>
        <begin position="192"/>
        <end position="408"/>
    </location>
</feature>
<evidence type="ECO:0000256" key="4">
    <source>
        <dbReference type="ARBA" id="ARBA00022813"/>
    </source>
</evidence>
<dbReference type="RefSeq" id="WP_373656193.1">
    <property type="nucleotide sequence ID" value="NZ_JBGUAW010000007.1"/>
</dbReference>
<keyword evidence="6" id="KW-0511">Multifunctional enzyme</keyword>
<dbReference type="Gene3D" id="3.10.20.340">
    <property type="entry name" value="ArgJ beta chain, C-terminal domain"/>
    <property type="match status" value="1"/>
</dbReference>
<evidence type="ECO:0000256" key="3">
    <source>
        <dbReference type="ARBA" id="ARBA00022679"/>
    </source>
</evidence>
<feature type="binding site" evidence="6">
    <location>
        <position position="279"/>
    </location>
    <ligand>
        <name>substrate</name>
    </ligand>
</feature>
<feature type="active site" description="Nucleophile" evidence="6">
    <location>
        <position position="192"/>
    </location>
</feature>
<feature type="binding site" evidence="6">
    <location>
        <position position="403"/>
    </location>
    <ligand>
        <name>substrate</name>
    </ligand>
</feature>
<evidence type="ECO:0000256" key="2">
    <source>
        <dbReference type="ARBA" id="ARBA00011475"/>
    </source>
</evidence>